<proteinExistence type="predicted"/>
<dbReference type="Proteomes" id="UP001142374">
    <property type="component" value="Unassembled WGS sequence"/>
</dbReference>
<dbReference type="AlphaFoldDB" id="A0A9X2LJH7"/>
<reference evidence="1" key="1">
    <citation type="submission" date="2022-06" db="EMBL/GenBank/DDBJ databases">
        <title>WGS of actinobacteria.</title>
        <authorList>
            <person name="Thawai C."/>
        </authorList>
    </citation>
    <scope>NUCLEOTIDE SEQUENCE</scope>
    <source>
        <strain evidence="1">AA8</strain>
    </source>
</reference>
<dbReference type="Pfam" id="PF19979">
    <property type="entry name" value="DUF6415"/>
    <property type="match status" value="1"/>
</dbReference>
<keyword evidence="2" id="KW-1185">Reference proteome</keyword>
<organism evidence="1 2">
    <name type="scientific">Streptomyces telluris</name>
    <dbReference type="NCBI Taxonomy" id="2720021"/>
    <lineage>
        <taxon>Bacteria</taxon>
        <taxon>Bacillati</taxon>
        <taxon>Actinomycetota</taxon>
        <taxon>Actinomycetes</taxon>
        <taxon>Kitasatosporales</taxon>
        <taxon>Streptomycetaceae</taxon>
        <taxon>Streptomyces</taxon>
    </lineage>
</organism>
<protein>
    <submittedName>
        <fullName evidence="1">DUF6415 family natural product biosynthesis protein</fullName>
    </submittedName>
</protein>
<accession>A0A9X2LJH7</accession>
<comment type="caution">
    <text evidence="1">The sequence shown here is derived from an EMBL/GenBank/DDBJ whole genome shotgun (WGS) entry which is preliminary data.</text>
</comment>
<sequence>MTTTPAPVATTAGHYVARVNGPDGQVPIDVERIRQTIREALRPTVEGIRVDPEKASNTMTDLAGQIALLLPAAEARYRVLRPDGSPYDGMLGADFDALQRRLGYERPSPHQYPLNASVWMADLARSCQTLLGLVLDAQQAVGDRHTAAAR</sequence>
<dbReference type="EMBL" id="JANIID010000018">
    <property type="protein sequence ID" value="MCQ8772106.1"/>
    <property type="molecule type" value="Genomic_DNA"/>
</dbReference>
<evidence type="ECO:0000313" key="2">
    <source>
        <dbReference type="Proteomes" id="UP001142374"/>
    </source>
</evidence>
<name>A0A9X2LJH7_9ACTN</name>
<gene>
    <name evidence="1" type="ORF">NQU55_20360</name>
</gene>
<dbReference type="RefSeq" id="WP_240976721.1">
    <property type="nucleotide sequence ID" value="NZ_JANIID010000018.1"/>
</dbReference>
<evidence type="ECO:0000313" key="1">
    <source>
        <dbReference type="EMBL" id="MCQ8772106.1"/>
    </source>
</evidence>
<dbReference type="InterPro" id="IPR046300">
    <property type="entry name" value="DUF6415"/>
</dbReference>